<reference evidence="1" key="3">
    <citation type="submission" date="2023-02" db="EMBL/GenBank/DDBJ databases">
        <authorList>
            <person name="Sun Q."/>
            <person name="Mori K."/>
        </authorList>
    </citation>
    <scope>NUCLEOTIDE SEQUENCE</scope>
    <source>
        <strain evidence="1">NBRC 113072</strain>
    </source>
</reference>
<gene>
    <name evidence="1" type="ORF">GCM10025883_44380</name>
    <name evidence="2" type="ORF">GCM10025883_45140</name>
</gene>
<dbReference type="RefSeq" id="WP_284306007.1">
    <property type="nucleotide sequence ID" value="NZ_BSUO01000002.1"/>
</dbReference>
<dbReference type="EMBL" id="BSUO01000002">
    <property type="protein sequence ID" value="GMA42393.1"/>
    <property type="molecule type" value="Genomic_DNA"/>
</dbReference>
<accession>A0ABQ6J0A2</accession>
<dbReference type="Proteomes" id="UP001157126">
    <property type="component" value="Unassembled WGS sequence"/>
</dbReference>
<protein>
    <submittedName>
        <fullName evidence="1">Uncharacterized protein</fullName>
    </submittedName>
</protein>
<comment type="caution">
    <text evidence="1">The sequence shown here is derived from an EMBL/GenBank/DDBJ whole genome shotgun (WGS) entry which is preliminary data.</text>
</comment>
<reference evidence="1" key="1">
    <citation type="journal article" date="2014" name="Int. J. Syst. Evol. Microbiol.">
        <title>Complete genome of a new Firmicutes species belonging to the dominant human colonic microbiota ('Ruminococcus bicirculans') reveals two chromosomes and a selective capacity to utilize plant glucans.</title>
        <authorList>
            <consortium name="NISC Comparative Sequencing Program"/>
            <person name="Wegmann U."/>
            <person name="Louis P."/>
            <person name="Goesmann A."/>
            <person name="Henrissat B."/>
            <person name="Duncan S.H."/>
            <person name="Flint H.J."/>
        </authorList>
    </citation>
    <scope>NUCLEOTIDE SEQUENCE</scope>
    <source>
        <strain evidence="1">NBRC 113072</strain>
    </source>
</reference>
<evidence type="ECO:0000313" key="2">
    <source>
        <dbReference type="EMBL" id="GMA42469.1"/>
    </source>
</evidence>
<dbReference type="EMBL" id="BSUO01000002">
    <property type="protein sequence ID" value="GMA42469.1"/>
    <property type="molecule type" value="Genomic_DNA"/>
</dbReference>
<evidence type="ECO:0000313" key="3">
    <source>
        <dbReference type="Proteomes" id="UP001157126"/>
    </source>
</evidence>
<reference evidence="3" key="2">
    <citation type="journal article" date="2019" name="Int. J. Syst. Evol. Microbiol.">
        <title>The Global Catalogue of Microorganisms (GCM) 10K type strain sequencing project: providing services to taxonomists for standard genome sequencing and annotation.</title>
        <authorList>
            <consortium name="The Broad Institute Genomics Platform"/>
            <consortium name="The Broad Institute Genome Sequencing Center for Infectious Disease"/>
            <person name="Wu L."/>
            <person name="Ma J."/>
        </authorList>
    </citation>
    <scope>NUCLEOTIDE SEQUENCE [LARGE SCALE GENOMIC DNA]</scope>
    <source>
        <strain evidence="3">NBRC 113072</strain>
    </source>
</reference>
<sequence>MTATAIGSGKARSGEDVTVVTARDSSSLTPAVRKQLSAIKGQVVVAVPLNAGDWTTIARATPSPIVRLTPAGPTSAGAQQVVAATKAILAANPRARVEWVVPIDADPDTIANASSAAKVVDTIAVTIPADAHWPRTMRDLTDWTTWASAHRKRVSVVQQVDATTRPGLVRSVNDWIGVQAKSRRIAYSATTTQN</sequence>
<organism evidence="1 3">
    <name type="scientific">Mobilicoccus caccae</name>
    <dbReference type="NCBI Taxonomy" id="1859295"/>
    <lineage>
        <taxon>Bacteria</taxon>
        <taxon>Bacillati</taxon>
        <taxon>Actinomycetota</taxon>
        <taxon>Actinomycetes</taxon>
        <taxon>Micrococcales</taxon>
        <taxon>Dermatophilaceae</taxon>
        <taxon>Mobilicoccus</taxon>
    </lineage>
</organism>
<name>A0ABQ6J0A2_9MICO</name>
<evidence type="ECO:0000313" key="1">
    <source>
        <dbReference type="EMBL" id="GMA42393.1"/>
    </source>
</evidence>
<proteinExistence type="predicted"/>
<keyword evidence="3" id="KW-1185">Reference proteome</keyword>